<comment type="catalytic activity">
    <reaction evidence="9 10">
        <text>L-cysteinyl-[protein] + hexadecanoyl-CoA = S-hexadecanoyl-L-cysteinyl-[protein] + CoA</text>
        <dbReference type="Rhea" id="RHEA:36683"/>
        <dbReference type="Rhea" id="RHEA-COMP:10131"/>
        <dbReference type="Rhea" id="RHEA-COMP:11032"/>
        <dbReference type="ChEBI" id="CHEBI:29950"/>
        <dbReference type="ChEBI" id="CHEBI:57287"/>
        <dbReference type="ChEBI" id="CHEBI:57379"/>
        <dbReference type="ChEBI" id="CHEBI:74151"/>
        <dbReference type="EC" id="2.3.1.225"/>
    </reaction>
</comment>
<dbReference type="GO" id="GO:0005783">
    <property type="term" value="C:endoplasmic reticulum"/>
    <property type="evidence" value="ECO:0007669"/>
    <property type="project" value="TreeGrafter"/>
</dbReference>
<evidence type="ECO:0000256" key="7">
    <source>
        <dbReference type="ARBA" id="ARBA00023288"/>
    </source>
</evidence>
<name>A0A1R2CZC9_9CILI</name>
<dbReference type="InterPro" id="IPR001594">
    <property type="entry name" value="Palmitoyltrfase_DHHC"/>
</dbReference>
<comment type="domain">
    <text evidence="10">The DHHC domain is required for palmitoyltransferase activity.</text>
</comment>
<evidence type="ECO:0000256" key="2">
    <source>
        <dbReference type="ARBA" id="ARBA00022679"/>
    </source>
</evidence>
<evidence type="ECO:0000256" key="9">
    <source>
        <dbReference type="ARBA" id="ARBA00048048"/>
    </source>
</evidence>
<keyword evidence="2 10" id="KW-0808">Transferase</keyword>
<feature type="transmembrane region" description="Helical" evidence="10">
    <location>
        <begin position="39"/>
        <end position="57"/>
    </location>
</feature>
<comment type="subcellular location">
    <subcellularLocation>
        <location evidence="1">Endomembrane system</location>
        <topology evidence="1">Multi-pass membrane protein</topology>
    </subcellularLocation>
</comment>
<gene>
    <name evidence="12" type="ORF">SteCoe_2410</name>
</gene>
<dbReference type="GO" id="GO:0005794">
    <property type="term" value="C:Golgi apparatus"/>
    <property type="evidence" value="ECO:0007669"/>
    <property type="project" value="TreeGrafter"/>
</dbReference>
<keyword evidence="7" id="KW-0449">Lipoprotein</keyword>
<evidence type="ECO:0000313" key="12">
    <source>
        <dbReference type="EMBL" id="OMJ94368.1"/>
    </source>
</evidence>
<keyword evidence="13" id="KW-1185">Reference proteome</keyword>
<evidence type="ECO:0000256" key="3">
    <source>
        <dbReference type="ARBA" id="ARBA00022692"/>
    </source>
</evidence>
<dbReference type="PROSITE" id="PS50216">
    <property type="entry name" value="DHHC"/>
    <property type="match status" value="1"/>
</dbReference>
<accession>A0A1R2CZC9</accession>
<comment type="similarity">
    <text evidence="10">Belongs to the DHHC palmitoyltransferase family.</text>
</comment>
<protein>
    <recommendedName>
        <fullName evidence="10">Palmitoyltransferase</fullName>
        <ecNumber evidence="10">2.3.1.225</ecNumber>
    </recommendedName>
</protein>
<keyword evidence="4 10" id="KW-1133">Transmembrane helix</keyword>
<evidence type="ECO:0000256" key="6">
    <source>
        <dbReference type="ARBA" id="ARBA00023139"/>
    </source>
</evidence>
<dbReference type="PANTHER" id="PTHR22883">
    <property type="entry name" value="ZINC FINGER DHHC DOMAIN CONTAINING PROTEIN"/>
    <property type="match status" value="1"/>
</dbReference>
<comment type="caution">
    <text evidence="12">The sequence shown here is derived from an EMBL/GenBank/DDBJ whole genome shotgun (WGS) entry which is preliminary data.</text>
</comment>
<keyword evidence="8 10" id="KW-0012">Acyltransferase</keyword>
<evidence type="ECO:0000256" key="5">
    <source>
        <dbReference type="ARBA" id="ARBA00023136"/>
    </source>
</evidence>
<dbReference type="EMBL" id="MPUH01000027">
    <property type="protein sequence ID" value="OMJ94368.1"/>
    <property type="molecule type" value="Genomic_DNA"/>
</dbReference>
<keyword evidence="6" id="KW-0564">Palmitate</keyword>
<dbReference type="GO" id="GO:0019706">
    <property type="term" value="F:protein-cysteine S-palmitoyltransferase activity"/>
    <property type="evidence" value="ECO:0007669"/>
    <property type="project" value="UniProtKB-EC"/>
</dbReference>
<organism evidence="12 13">
    <name type="scientific">Stentor coeruleus</name>
    <dbReference type="NCBI Taxonomy" id="5963"/>
    <lineage>
        <taxon>Eukaryota</taxon>
        <taxon>Sar</taxon>
        <taxon>Alveolata</taxon>
        <taxon>Ciliophora</taxon>
        <taxon>Postciliodesmatophora</taxon>
        <taxon>Heterotrichea</taxon>
        <taxon>Heterotrichida</taxon>
        <taxon>Stentoridae</taxon>
        <taxon>Stentor</taxon>
    </lineage>
</organism>
<reference evidence="12 13" key="1">
    <citation type="submission" date="2016-11" db="EMBL/GenBank/DDBJ databases">
        <title>The macronuclear genome of Stentor coeruleus: a giant cell with tiny introns.</title>
        <authorList>
            <person name="Slabodnick M."/>
            <person name="Ruby J.G."/>
            <person name="Reiff S.B."/>
            <person name="Swart E.C."/>
            <person name="Gosai S."/>
            <person name="Prabakaran S."/>
            <person name="Witkowska E."/>
            <person name="Larue G.E."/>
            <person name="Fisher S."/>
            <person name="Freeman R.M."/>
            <person name="Gunawardena J."/>
            <person name="Chu W."/>
            <person name="Stover N.A."/>
            <person name="Gregory B.D."/>
            <person name="Nowacki M."/>
            <person name="Derisi J."/>
            <person name="Roy S.W."/>
            <person name="Marshall W.F."/>
            <person name="Sood P."/>
        </authorList>
    </citation>
    <scope>NUCLEOTIDE SEQUENCE [LARGE SCALE GENOMIC DNA]</scope>
    <source>
        <strain evidence="12">WM001</strain>
    </source>
</reference>
<sequence length="240" mass="27434">MKISKEIGYVLLAEMLILVPSVSHIVLSSRITSPMRIPLSIISAVFGFIDTFLLLYTSFKNPGRCSKCFTSEEQPAIVELGQETFSLKVCPTCKTLKDLRTHHCKVCDYCVDRLDHHCPWVANCIGRHNHRQFVLLLIFTTLHSCYLLIVNSLEMAFLDPPPGNYGGEIILIIISVVLGWSLASLLGYQLYLISKNMTTHEHRRKLFKKNPFSTTFCSNCMAFWKMTKEQYKFAQNDNKC</sequence>
<dbReference type="Pfam" id="PF01529">
    <property type="entry name" value="DHHC"/>
    <property type="match status" value="1"/>
</dbReference>
<evidence type="ECO:0000256" key="8">
    <source>
        <dbReference type="ARBA" id="ARBA00023315"/>
    </source>
</evidence>
<feature type="transmembrane region" description="Helical" evidence="10">
    <location>
        <begin position="133"/>
        <end position="149"/>
    </location>
</feature>
<feature type="domain" description="Palmitoyltransferase DHHC" evidence="11">
    <location>
        <begin position="85"/>
        <end position="204"/>
    </location>
</feature>
<dbReference type="PANTHER" id="PTHR22883:SF43">
    <property type="entry name" value="PALMITOYLTRANSFERASE APP"/>
    <property type="match status" value="1"/>
</dbReference>
<dbReference type="GO" id="GO:0006612">
    <property type="term" value="P:protein targeting to membrane"/>
    <property type="evidence" value="ECO:0007669"/>
    <property type="project" value="TreeGrafter"/>
</dbReference>
<dbReference type="OrthoDB" id="331948at2759"/>
<dbReference type="InterPro" id="IPR039859">
    <property type="entry name" value="PFA4/ZDH16/20/ERF2-like"/>
</dbReference>
<keyword evidence="5 10" id="KW-0472">Membrane</keyword>
<evidence type="ECO:0000256" key="1">
    <source>
        <dbReference type="ARBA" id="ARBA00004127"/>
    </source>
</evidence>
<feature type="transmembrane region" description="Helical" evidence="10">
    <location>
        <begin position="169"/>
        <end position="193"/>
    </location>
</feature>
<dbReference type="AlphaFoldDB" id="A0A1R2CZC9"/>
<dbReference type="Proteomes" id="UP000187209">
    <property type="component" value="Unassembled WGS sequence"/>
</dbReference>
<feature type="transmembrane region" description="Helical" evidence="10">
    <location>
        <begin position="7"/>
        <end position="27"/>
    </location>
</feature>
<dbReference type="EC" id="2.3.1.225" evidence="10"/>
<evidence type="ECO:0000256" key="4">
    <source>
        <dbReference type="ARBA" id="ARBA00022989"/>
    </source>
</evidence>
<evidence type="ECO:0000259" key="11">
    <source>
        <dbReference type="Pfam" id="PF01529"/>
    </source>
</evidence>
<evidence type="ECO:0000313" key="13">
    <source>
        <dbReference type="Proteomes" id="UP000187209"/>
    </source>
</evidence>
<proteinExistence type="inferred from homology"/>
<keyword evidence="3 10" id="KW-0812">Transmembrane</keyword>
<evidence type="ECO:0000256" key="10">
    <source>
        <dbReference type="RuleBase" id="RU079119"/>
    </source>
</evidence>